<dbReference type="PROSITE" id="PS50893">
    <property type="entry name" value="ABC_TRANSPORTER_2"/>
    <property type="match status" value="1"/>
</dbReference>
<dbReference type="CDD" id="cd03293">
    <property type="entry name" value="ABC_NrtD_SsuB_transporters"/>
    <property type="match status" value="1"/>
</dbReference>
<gene>
    <name evidence="5" type="ORF">BN4615_P3315</name>
</gene>
<dbReference type="GO" id="GO:0005524">
    <property type="term" value="F:ATP binding"/>
    <property type="evidence" value="ECO:0007669"/>
    <property type="project" value="UniProtKB-KW"/>
</dbReference>
<evidence type="ECO:0000259" key="4">
    <source>
        <dbReference type="PROSITE" id="PS50893"/>
    </source>
</evidence>
<evidence type="ECO:0000256" key="1">
    <source>
        <dbReference type="ARBA" id="ARBA00022448"/>
    </source>
</evidence>
<dbReference type="InterPro" id="IPR027417">
    <property type="entry name" value="P-loop_NTPase"/>
</dbReference>
<dbReference type="Gene3D" id="3.40.50.300">
    <property type="entry name" value="P-loop containing nucleotide triphosphate hydrolases"/>
    <property type="match status" value="1"/>
</dbReference>
<dbReference type="GO" id="GO:0016887">
    <property type="term" value="F:ATP hydrolysis activity"/>
    <property type="evidence" value="ECO:0007669"/>
    <property type="project" value="InterPro"/>
</dbReference>
<reference evidence="5" key="1">
    <citation type="submission" date="2016-04" db="EMBL/GenBank/DDBJ databases">
        <authorList>
            <person name="Evans L.H."/>
            <person name="Alamgir A."/>
            <person name="Owens N."/>
            <person name="Weber N.D."/>
            <person name="Virtaneva K."/>
            <person name="Barbian K."/>
            <person name="Babar A."/>
            <person name="Rosenke K."/>
        </authorList>
    </citation>
    <scope>NUCLEOTIDE SEQUENCE</scope>
    <source>
        <strain evidence="5">Nono1</strain>
    </source>
</reference>
<dbReference type="InterPro" id="IPR003593">
    <property type="entry name" value="AAA+_ATPase"/>
</dbReference>
<evidence type="ECO:0000313" key="5">
    <source>
        <dbReference type="EMBL" id="SBO93801.1"/>
    </source>
</evidence>
<keyword evidence="2" id="KW-0547">Nucleotide-binding</keyword>
<dbReference type="SMART" id="SM00382">
    <property type="entry name" value="AAA"/>
    <property type="match status" value="1"/>
</dbReference>
<organism evidence="5">
    <name type="scientific">Nonomuraea gerenzanensis</name>
    <dbReference type="NCBI Taxonomy" id="93944"/>
    <lineage>
        <taxon>Bacteria</taxon>
        <taxon>Bacillati</taxon>
        <taxon>Actinomycetota</taxon>
        <taxon>Actinomycetes</taxon>
        <taxon>Streptosporangiales</taxon>
        <taxon>Streptosporangiaceae</taxon>
        <taxon>Nonomuraea</taxon>
    </lineage>
</organism>
<proteinExistence type="predicted"/>
<dbReference type="PANTHER" id="PTHR42788:SF13">
    <property type="entry name" value="ALIPHATIC SULFONATES IMPORT ATP-BINDING PROTEIN SSUB"/>
    <property type="match status" value="1"/>
</dbReference>
<dbReference type="AlphaFoldDB" id="A0A1M4E4N8"/>
<dbReference type="SUPFAM" id="SSF52540">
    <property type="entry name" value="P-loop containing nucleoside triphosphate hydrolases"/>
    <property type="match status" value="1"/>
</dbReference>
<dbReference type="InterPro" id="IPR003439">
    <property type="entry name" value="ABC_transporter-like_ATP-bd"/>
</dbReference>
<accession>A0A1M4E4N8</accession>
<sequence>MSQGLHLSLRNVTKTFHGGAPFTALSGLHLDVRAGELLTLVGPSGCGKSTLFALVAGLTPPTTGEIRLGGAPVTGPALGRGVVVQQYTLFPWRTALGNVEFGLEGEAGVRRERARELLSIVGMSRYEECYPHELSSGRRELVALARSLAFEPGVLLLDEPFAGLERRVREEVGDELVRVWERTGTTILLVTHDVEEAVRVGRRVAVMTSGPGRIKEIVDVGSRTAGARRHVGRLLRDEFAAARGRKVAA</sequence>
<protein>
    <submittedName>
        <fullName evidence="5">Taurine transport ATP-binding protein TauB</fullName>
    </submittedName>
</protein>
<dbReference type="Pfam" id="PF00005">
    <property type="entry name" value="ABC_tran"/>
    <property type="match status" value="1"/>
</dbReference>
<evidence type="ECO:0000256" key="2">
    <source>
        <dbReference type="ARBA" id="ARBA00022741"/>
    </source>
</evidence>
<keyword evidence="3 5" id="KW-0067">ATP-binding</keyword>
<keyword evidence="1" id="KW-0813">Transport</keyword>
<dbReference type="PANTHER" id="PTHR42788">
    <property type="entry name" value="TAURINE IMPORT ATP-BINDING PROTEIN-RELATED"/>
    <property type="match status" value="1"/>
</dbReference>
<feature type="domain" description="ABC transporter" evidence="4">
    <location>
        <begin position="7"/>
        <end position="234"/>
    </location>
</feature>
<evidence type="ECO:0000256" key="3">
    <source>
        <dbReference type="ARBA" id="ARBA00022840"/>
    </source>
</evidence>
<dbReference type="InterPro" id="IPR050166">
    <property type="entry name" value="ABC_transporter_ATP-bind"/>
</dbReference>
<name>A0A1M4E4N8_9ACTN</name>
<dbReference type="RefSeq" id="WP_225272969.1">
    <property type="nucleotide sequence ID" value="NZ_CP084058.1"/>
</dbReference>
<dbReference type="EMBL" id="LT559118">
    <property type="protein sequence ID" value="SBO93801.1"/>
    <property type="molecule type" value="Genomic_DNA"/>
</dbReference>